<accession>A0A532VAY6</accession>
<organism evidence="4 5">
    <name type="scientific">candidate division TA06 bacterium B3_TA06</name>
    <dbReference type="NCBI Taxonomy" id="2012487"/>
    <lineage>
        <taxon>Bacteria</taxon>
        <taxon>Bacteria division TA06</taxon>
    </lineage>
</organism>
<proteinExistence type="predicted"/>
<dbReference type="SUPFAM" id="SSF56770">
    <property type="entry name" value="HydA/Nqo6-like"/>
    <property type="match status" value="1"/>
</dbReference>
<feature type="domain" description="NADH:ubiquinone oxidoreductase-like 20kDa subunit" evidence="3">
    <location>
        <begin position="23"/>
        <end position="162"/>
    </location>
</feature>
<dbReference type="Gene3D" id="3.40.50.700">
    <property type="entry name" value="NADH:ubiquinone oxidoreductase-like, 20kDa subunit"/>
    <property type="match status" value="1"/>
</dbReference>
<feature type="region of interest" description="Disordered" evidence="2">
    <location>
        <begin position="271"/>
        <end position="307"/>
    </location>
</feature>
<evidence type="ECO:0000256" key="1">
    <source>
        <dbReference type="ARBA" id="ARBA00023002"/>
    </source>
</evidence>
<dbReference type="InterPro" id="IPR051349">
    <property type="entry name" value="Hydrogenase_assoc-protein"/>
</dbReference>
<dbReference type="InterPro" id="IPR006137">
    <property type="entry name" value="NADH_UbQ_OxRdtase-like_20kDa"/>
</dbReference>
<evidence type="ECO:0000313" key="4">
    <source>
        <dbReference type="EMBL" id="TKJ44366.1"/>
    </source>
</evidence>
<protein>
    <recommendedName>
        <fullName evidence="3">NADH:ubiquinone oxidoreductase-like 20kDa subunit domain-containing protein</fullName>
    </recommendedName>
</protein>
<evidence type="ECO:0000259" key="3">
    <source>
        <dbReference type="Pfam" id="PF01058"/>
    </source>
</evidence>
<name>A0A532VAY6_UNCT6</name>
<dbReference type="Proteomes" id="UP000317778">
    <property type="component" value="Unassembled WGS sequence"/>
</dbReference>
<dbReference type="GO" id="GO:0051536">
    <property type="term" value="F:iron-sulfur cluster binding"/>
    <property type="evidence" value="ECO:0007669"/>
    <property type="project" value="InterPro"/>
</dbReference>
<dbReference type="Pfam" id="PF01058">
    <property type="entry name" value="Oxidored_q6"/>
    <property type="match status" value="1"/>
</dbReference>
<evidence type="ECO:0000256" key="2">
    <source>
        <dbReference type="SAM" id="MobiDB-lite"/>
    </source>
</evidence>
<dbReference type="PANTHER" id="PTHR42845">
    <property type="entry name" value="COENZYME F420-REDUCING HYDROGENASE, GAMMA SUBUNIT"/>
    <property type="match status" value="1"/>
</dbReference>
<dbReference type="PANTHER" id="PTHR42845:SF3">
    <property type="entry name" value="CYTOSOLIC NIFE-HYDROGENASE, DELTA SUBUNIT"/>
    <property type="match status" value="1"/>
</dbReference>
<dbReference type="EMBL" id="NJBO01000001">
    <property type="protein sequence ID" value="TKJ44366.1"/>
    <property type="molecule type" value="Genomic_DNA"/>
</dbReference>
<gene>
    <name evidence="4" type="ORF">CEE36_01085</name>
</gene>
<comment type="caution">
    <text evidence="4">The sequence shown here is derived from an EMBL/GenBank/DDBJ whole genome shotgun (WGS) entry which is preliminary data.</text>
</comment>
<reference evidence="4 5" key="1">
    <citation type="submission" date="2017-06" db="EMBL/GenBank/DDBJ databases">
        <title>Novel microbial phyla capable of carbon fixation and sulfur reduction in deep-sea sediments.</title>
        <authorList>
            <person name="Huang J."/>
            <person name="Baker B."/>
            <person name="Wang Y."/>
        </authorList>
    </citation>
    <scope>NUCLEOTIDE SEQUENCE [LARGE SCALE GENOMIC DNA]</scope>
    <source>
        <strain evidence="4">B3_TA06</strain>
    </source>
</reference>
<dbReference type="AlphaFoldDB" id="A0A532VAY6"/>
<keyword evidence="1" id="KW-0560">Oxidoreductase</keyword>
<dbReference type="GO" id="GO:0016491">
    <property type="term" value="F:oxidoreductase activity"/>
    <property type="evidence" value="ECO:0007669"/>
    <property type="project" value="UniProtKB-KW"/>
</dbReference>
<sequence length="307" mass="33818">MGMMASKTQAAKPKVGFYGFTGCAGDLLAILHCENELLDIFNAVDVRSFLMASSEVHDDEELDISFLEGSITTDHQLESLADIRKRSKILVAIGSCACFGGPQAARLGYGDWKERFKKVYGAVKHTVAKPFESHPVDEYVKVDYHIPGCPIDRYQFFFALTRLAQGMSVELTTFPVCSECKWNENECLLLNAQLCLGPVTAGGCDSRCPSHNLPCIGCWGPAAEANVASEIDLLKERNFSSEEIVSKLRLFGGAAMVRRFADLLGIKAEEPARKPRPKKVREPIVAGKAKKRASTKKPKAKSRTKKR</sequence>
<evidence type="ECO:0000313" key="5">
    <source>
        <dbReference type="Proteomes" id="UP000317778"/>
    </source>
</evidence>
<dbReference type="InterPro" id="IPR037024">
    <property type="entry name" value="NiFe_Hase_small_N_sf"/>
</dbReference>
<feature type="compositionally biased region" description="Basic residues" evidence="2">
    <location>
        <begin position="288"/>
        <end position="307"/>
    </location>
</feature>